<dbReference type="AlphaFoldDB" id="A0A844M2R2"/>
<keyword evidence="4" id="KW-0489">Methyltransferase</keyword>
<feature type="domain" description="TsaA-like" evidence="3">
    <location>
        <begin position="15"/>
        <end position="165"/>
    </location>
</feature>
<keyword evidence="4" id="KW-0808">Transferase</keyword>
<keyword evidence="5" id="KW-1185">Reference proteome</keyword>
<sequence length="263" mass="29171">MSQDDFHPDTPQITLPIIGYHRSALSQKFGIPRQPNLVALPSVIEMVTPYDMPEAFLGIEDFSHLWISWHTHHNHLNSPQDNAESGHRFKPKVRPPRLGGNTKLGVFATRSTYRPSQLGLSVVKLVKVEVVSGAVRLHITGADMVDGTPIIDIKPYIAYSDALTDAVSGFAPDKPKLKPVVLSPQAESQLDDLCQQAGSGIDLEDKLIITGLIAQDPRPAYRQQDTKRIYFMRYKHYDIGFQMQSSTHSCSDSTLCIVSITPA</sequence>
<proteinExistence type="inferred from homology"/>
<dbReference type="Gene3D" id="3.30.2310.10">
    <property type="entry name" value="YaeB-like"/>
    <property type="match status" value="1"/>
</dbReference>
<dbReference type="NCBIfam" id="TIGR00104">
    <property type="entry name" value="tRNA_TsaA"/>
    <property type="match status" value="1"/>
</dbReference>
<dbReference type="CDD" id="cd09281">
    <property type="entry name" value="UPF0066"/>
    <property type="match status" value="1"/>
</dbReference>
<name>A0A844M2R2_9GAMM</name>
<keyword evidence="1" id="KW-0949">S-adenosyl-L-methionine</keyword>
<dbReference type="PROSITE" id="PS51668">
    <property type="entry name" value="TSAA_2"/>
    <property type="match status" value="1"/>
</dbReference>
<dbReference type="InterPro" id="IPR036413">
    <property type="entry name" value="YaeB-like_sf"/>
</dbReference>
<dbReference type="RefSeq" id="WP_155587515.1">
    <property type="nucleotide sequence ID" value="NZ_WFKQ01000009.1"/>
</dbReference>
<dbReference type="GO" id="GO:0008168">
    <property type="term" value="F:methyltransferase activity"/>
    <property type="evidence" value="ECO:0007669"/>
    <property type="project" value="UniProtKB-KW"/>
</dbReference>
<dbReference type="Gene3D" id="2.40.30.70">
    <property type="entry name" value="YaeB-like"/>
    <property type="match status" value="1"/>
</dbReference>
<reference evidence="4 5" key="1">
    <citation type="journal article" date="2019" name="PLoS ONE">
        <title>Pup mortality in New Zealand sea lions (Phocarctos hookeri) at Enderby Island, Auckland Islands, 2013-18.</title>
        <authorList>
            <person name="Michael S.A."/>
            <person name="Hayman D.T.S."/>
            <person name="Gray R."/>
            <person name="Zhang J."/>
            <person name="Rogers L."/>
            <person name="Roe W.D."/>
        </authorList>
    </citation>
    <scope>NUCLEOTIDE SEQUENCE [LARGE SCALE GENOMIC DNA]</scope>
    <source>
        <strain evidence="4 5">SM868</strain>
    </source>
</reference>
<dbReference type="PANTHER" id="PTHR12818">
    <property type="entry name" value="TRNA (ADENINE(37)-N6)-METHYLTRANSFERASE"/>
    <property type="match status" value="1"/>
</dbReference>
<dbReference type="OrthoDB" id="9804309at2"/>
<evidence type="ECO:0000259" key="3">
    <source>
        <dbReference type="PROSITE" id="PS51668"/>
    </source>
</evidence>
<dbReference type="InterPro" id="IPR041369">
    <property type="entry name" value="TrmO_C"/>
</dbReference>
<dbReference type="InterPro" id="IPR023370">
    <property type="entry name" value="TrmO-like_N"/>
</dbReference>
<comment type="similarity">
    <text evidence="2">Belongs to the tRNA methyltransferase O family.</text>
</comment>
<dbReference type="GO" id="GO:0032259">
    <property type="term" value="P:methylation"/>
    <property type="evidence" value="ECO:0007669"/>
    <property type="project" value="UniProtKB-KW"/>
</dbReference>
<evidence type="ECO:0000256" key="1">
    <source>
        <dbReference type="ARBA" id="ARBA00022691"/>
    </source>
</evidence>
<dbReference type="EMBL" id="WFKQ01000009">
    <property type="protein sequence ID" value="MUG33005.1"/>
    <property type="molecule type" value="Genomic_DNA"/>
</dbReference>
<dbReference type="Pfam" id="PF01980">
    <property type="entry name" value="TrmO_N"/>
    <property type="match status" value="1"/>
</dbReference>
<organism evidence="4 5">
    <name type="scientific">Psychrobacter sanguinis</name>
    <dbReference type="NCBI Taxonomy" id="861445"/>
    <lineage>
        <taxon>Bacteria</taxon>
        <taxon>Pseudomonadati</taxon>
        <taxon>Pseudomonadota</taxon>
        <taxon>Gammaproteobacteria</taxon>
        <taxon>Moraxellales</taxon>
        <taxon>Moraxellaceae</taxon>
        <taxon>Psychrobacter</taxon>
    </lineage>
</organism>
<comment type="caution">
    <text evidence="4">The sequence shown here is derived from an EMBL/GenBank/DDBJ whole genome shotgun (WGS) entry which is preliminary data.</text>
</comment>
<evidence type="ECO:0000313" key="4">
    <source>
        <dbReference type="EMBL" id="MUG33005.1"/>
    </source>
</evidence>
<dbReference type="InterPro" id="IPR040372">
    <property type="entry name" value="YaeB-like"/>
</dbReference>
<evidence type="ECO:0000256" key="2">
    <source>
        <dbReference type="ARBA" id="ARBA00033753"/>
    </source>
</evidence>
<dbReference type="InterPro" id="IPR036414">
    <property type="entry name" value="YaeB_N_sf"/>
</dbReference>
<gene>
    <name evidence="4" type="primary">tsaA</name>
    <name evidence="4" type="ORF">GB996_09375</name>
</gene>
<dbReference type="PANTHER" id="PTHR12818:SF0">
    <property type="entry name" value="TRNA (ADENINE(37)-N6)-METHYLTRANSFERASE"/>
    <property type="match status" value="1"/>
</dbReference>
<evidence type="ECO:0000313" key="5">
    <source>
        <dbReference type="Proteomes" id="UP000442109"/>
    </source>
</evidence>
<dbReference type="SUPFAM" id="SSF118196">
    <property type="entry name" value="YaeB-like"/>
    <property type="match status" value="1"/>
</dbReference>
<accession>A0A844M2R2</accession>
<dbReference type="Pfam" id="PF18389">
    <property type="entry name" value="TrmO_C"/>
    <property type="match status" value="1"/>
</dbReference>
<dbReference type="Proteomes" id="UP000442109">
    <property type="component" value="Unassembled WGS sequence"/>
</dbReference>
<protein>
    <submittedName>
        <fullName evidence="4">tRNA (N6-threonylcarbamoyladenosine(37)-N6)-methyltransferase TrmO</fullName>
    </submittedName>
</protein>